<sequence length="209" mass="21199">MLRYKRRVWILAASLAALAGYVDAIGFLATGGRFVSFMSGNTTRIGVEAAAASAVALETGGLLLAFVSGVVLGSLLGRVTGIWRRPAALLLVSGFLACAAGLDSAGLAYVGLLLAAGAMGAENTVFERDGEVSIGLTYMTGTLVKLGQRLAEALTGGRRAAFLPYLLLWLGLACGALGGAFAYPIVGLSGLWFAALAAAMLAAVAALLD</sequence>
<proteinExistence type="predicted"/>
<evidence type="ECO:0000313" key="2">
    <source>
        <dbReference type="Proteomes" id="UP001163223"/>
    </source>
</evidence>
<evidence type="ECO:0000313" key="1">
    <source>
        <dbReference type="EMBL" id="WAJ28562.1"/>
    </source>
</evidence>
<dbReference type="Proteomes" id="UP001163223">
    <property type="component" value="Chromosome"/>
</dbReference>
<accession>A0ACD4NPC5</accession>
<protein>
    <submittedName>
        <fullName evidence="1">YoaK family protein</fullName>
    </submittedName>
</protein>
<keyword evidence="2" id="KW-1185">Reference proteome</keyword>
<gene>
    <name evidence="1" type="ORF">OXU80_27810</name>
</gene>
<name>A0ACD4NPC5_9HYPH</name>
<reference evidence="1" key="1">
    <citation type="submission" date="2022-11" db="EMBL/GenBank/DDBJ databases">
        <title>beta-Carotene-producing bacterium, Jeongeuplla avenae sp. nov., alleviates the salt stress of Arabidopsis seedlings.</title>
        <authorList>
            <person name="Jiang L."/>
            <person name="Lee J."/>
        </authorList>
    </citation>
    <scope>NUCLEOTIDE SEQUENCE</scope>
    <source>
        <strain evidence="1">DY_R2A_6</strain>
    </source>
</reference>
<dbReference type="EMBL" id="CP113520">
    <property type="protein sequence ID" value="WAJ28562.1"/>
    <property type="molecule type" value="Genomic_DNA"/>
</dbReference>
<organism evidence="1 2">
    <name type="scientific">Antarcticirhabdus aurantiaca</name>
    <dbReference type="NCBI Taxonomy" id="2606717"/>
    <lineage>
        <taxon>Bacteria</taxon>
        <taxon>Pseudomonadati</taxon>
        <taxon>Pseudomonadota</taxon>
        <taxon>Alphaproteobacteria</taxon>
        <taxon>Hyphomicrobiales</taxon>
        <taxon>Aurantimonadaceae</taxon>
        <taxon>Antarcticirhabdus</taxon>
    </lineage>
</organism>